<gene>
    <name evidence="8" type="ORF">R3P38DRAFT_1346207</name>
</gene>
<dbReference type="GO" id="GO:0005886">
    <property type="term" value="C:plasma membrane"/>
    <property type="evidence" value="ECO:0007669"/>
    <property type="project" value="TreeGrafter"/>
</dbReference>
<feature type="transmembrane region" description="Helical" evidence="7">
    <location>
        <begin position="75"/>
        <end position="98"/>
    </location>
</feature>
<keyword evidence="4 7" id="KW-1133">Transmembrane helix</keyword>
<reference evidence="8 9" key="1">
    <citation type="journal article" date="2024" name="J Genomics">
        <title>Draft genome sequencing and assembly of Favolaschia claudopus CIRM-BRFM 2984 isolated from oak limbs.</title>
        <authorList>
            <person name="Navarro D."/>
            <person name="Drula E."/>
            <person name="Chaduli D."/>
            <person name="Cazenave R."/>
            <person name="Ahrendt S."/>
            <person name="Wang J."/>
            <person name="Lipzen A."/>
            <person name="Daum C."/>
            <person name="Barry K."/>
            <person name="Grigoriev I.V."/>
            <person name="Favel A."/>
            <person name="Rosso M.N."/>
            <person name="Martin F."/>
        </authorList>
    </citation>
    <scope>NUCLEOTIDE SEQUENCE [LARGE SCALE GENOMIC DNA]</scope>
    <source>
        <strain evidence="8 9">CIRM-BRFM 2984</strain>
    </source>
</reference>
<evidence type="ECO:0000256" key="6">
    <source>
        <dbReference type="SAM" id="MobiDB-lite"/>
    </source>
</evidence>
<organism evidence="8 9">
    <name type="scientific">Favolaschia claudopus</name>
    <dbReference type="NCBI Taxonomy" id="2862362"/>
    <lineage>
        <taxon>Eukaryota</taxon>
        <taxon>Fungi</taxon>
        <taxon>Dikarya</taxon>
        <taxon>Basidiomycota</taxon>
        <taxon>Agaricomycotina</taxon>
        <taxon>Agaricomycetes</taxon>
        <taxon>Agaricomycetidae</taxon>
        <taxon>Agaricales</taxon>
        <taxon>Marasmiineae</taxon>
        <taxon>Mycenaceae</taxon>
        <taxon>Favolaschia</taxon>
    </lineage>
</organism>
<dbReference type="GO" id="GO:0022857">
    <property type="term" value="F:transmembrane transporter activity"/>
    <property type="evidence" value="ECO:0007669"/>
    <property type="project" value="TreeGrafter"/>
</dbReference>
<evidence type="ECO:0000256" key="3">
    <source>
        <dbReference type="ARBA" id="ARBA00022692"/>
    </source>
</evidence>
<evidence type="ECO:0000256" key="7">
    <source>
        <dbReference type="SAM" id="Phobius"/>
    </source>
</evidence>
<protein>
    <submittedName>
        <fullName evidence="8">Uncharacterized protein</fullName>
    </submittedName>
</protein>
<feature type="compositionally biased region" description="Basic and acidic residues" evidence="6">
    <location>
        <begin position="39"/>
        <end position="48"/>
    </location>
</feature>
<keyword evidence="5 7" id="KW-0472">Membrane</keyword>
<keyword evidence="9" id="KW-1185">Reference proteome</keyword>
<feature type="transmembrane region" description="Helical" evidence="7">
    <location>
        <begin position="104"/>
        <end position="123"/>
    </location>
</feature>
<evidence type="ECO:0000256" key="2">
    <source>
        <dbReference type="ARBA" id="ARBA00022448"/>
    </source>
</evidence>
<evidence type="ECO:0000313" key="8">
    <source>
        <dbReference type="EMBL" id="KAK7055158.1"/>
    </source>
</evidence>
<evidence type="ECO:0000256" key="5">
    <source>
        <dbReference type="ARBA" id="ARBA00023136"/>
    </source>
</evidence>
<accession>A0AAW0DW79</accession>
<comment type="subcellular location">
    <subcellularLocation>
        <location evidence="1">Membrane</location>
        <topology evidence="1">Multi-pass membrane protein</topology>
    </subcellularLocation>
</comment>
<dbReference type="InterPro" id="IPR036259">
    <property type="entry name" value="MFS_trans_sf"/>
</dbReference>
<name>A0AAW0DW79_9AGAR</name>
<evidence type="ECO:0000313" key="9">
    <source>
        <dbReference type="Proteomes" id="UP001362999"/>
    </source>
</evidence>
<keyword evidence="3 7" id="KW-0812">Transmembrane</keyword>
<proteinExistence type="predicted"/>
<dbReference type="Proteomes" id="UP001362999">
    <property type="component" value="Unassembled WGS sequence"/>
</dbReference>
<dbReference type="AlphaFoldDB" id="A0AAW0DW79"/>
<dbReference type="EMBL" id="JAWWNJ010000005">
    <property type="protein sequence ID" value="KAK7055158.1"/>
    <property type="molecule type" value="Genomic_DNA"/>
</dbReference>
<feature type="region of interest" description="Disordered" evidence="6">
    <location>
        <begin position="39"/>
        <end position="67"/>
    </location>
</feature>
<dbReference type="PANTHER" id="PTHR23502">
    <property type="entry name" value="MAJOR FACILITATOR SUPERFAMILY"/>
    <property type="match status" value="1"/>
</dbReference>
<dbReference type="SUPFAM" id="SSF103473">
    <property type="entry name" value="MFS general substrate transporter"/>
    <property type="match status" value="1"/>
</dbReference>
<evidence type="ECO:0000256" key="4">
    <source>
        <dbReference type="ARBA" id="ARBA00022989"/>
    </source>
</evidence>
<dbReference type="PANTHER" id="PTHR23502:SF132">
    <property type="entry name" value="POLYAMINE TRANSPORTER 2-RELATED"/>
    <property type="match status" value="1"/>
</dbReference>
<feature type="region of interest" description="Disordered" evidence="6">
    <location>
        <begin position="1"/>
        <end position="24"/>
    </location>
</feature>
<evidence type="ECO:0000256" key="1">
    <source>
        <dbReference type="ARBA" id="ARBA00004141"/>
    </source>
</evidence>
<comment type="caution">
    <text evidence="8">The sequence shown here is derived from an EMBL/GenBank/DDBJ whole genome shotgun (WGS) entry which is preliminary data.</text>
</comment>
<keyword evidence="2" id="KW-0813">Transport</keyword>
<feature type="compositionally biased region" description="Polar residues" evidence="6">
    <location>
        <begin position="1"/>
        <end position="10"/>
    </location>
</feature>
<sequence length="134" mass="15148">MTMKTTTEAESQPEDSRTISSEEETIDLAADLDVEAQLEDRKINEKRPSHTRHGPSTLAADDPENPKNWTSARRILITIILCVWVLTLTYSSTCYVASLPALMQRYHISQEVALVGVTLFLWIRCGSSRIRTRV</sequence>